<keyword evidence="1" id="KW-0472">Membrane</keyword>
<organism evidence="2 3">
    <name type="scientific">Dulcicalothrix desertica PCC 7102</name>
    <dbReference type="NCBI Taxonomy" id="232991"/>
    <lineage>
        <taxon>Bacteria</taxon>
        <taxon>Bacillati</taxon>
        <taxon>Cyanobacteriota</taxon>
        <taxon>Cyanophyceae</taxon>
        <taxon>Nostocales</taxon>
        <taxon>Calotrichaceae</taxon>
        <taxon>Dulcicalothrix</taxon>
    </lineage>
</organism>
<evidence type="ECO:0000313" key="2">
    <source>
        <dbReference type="EMBL" id="RUT05901.1"/>
    </source>
</evidence>
<protein>
    <recommendedName>
        <fullName evidence="4">DUF4231 domain-containing protein</fullName>
    </recommendedName>
</protein>
<feature type="transmembrane region" description="Helical" evidence="1">
    <location>
        <begin position="35"/>
        <end position="54"/>
    </location>
</feature>
<evidence type="ECO:0000313" key="3">
    <source>
        <dbReference type="Proteomes" id="UP000271624"/>
    </source>
</evidence>
<keyword evidence="1" id="KW-1133">Transmembrane helix</keyword>
<dbReference type="Proteomes" id="UP000271624">
    <property type="component" value="Unassembled WGS sequence"/>
</dbReference>
<reference evidence="2" key="1">
    <citation type="submission" date="2018-12" db="EMBL/GenBank/DDBJ databases">
        <authorList>
            <person name="Will S."/>
            <person name="Neumann-Schaal M."/>
            <person name="Henke P."/>
        </authorList>
    </citation>
    <scope>NUCLEOTIDE SEQUENCE</scope>
    <source>
        <strain evidence="2">PCC 7102</strain>
    </source>
</reference>
<proteinExistence type="predicted"/>
<evidence type="ECO:0000256" key="1">
    <source>
        <dbReference type="SAM" id="Phobius"/>
    </source>
</evidence>
<gene>
    <name evidence="2" type="ORF">DSM106972_031070</name>
</gene>
<keyword evidence="3" id="KW-1185">Reference proteome</keyword>
<feature type="transmembrane region" description="Helical" evidence="1">
    <location>
        <begin position="66"/>
        <end position="85"/>
    </location>
</feature>
<keyword evidence="1" id="KW-0812">Transmembrane</keyword>
<evidence type="ECO:0008006" key="4">
    <source>
        <dbReference type="Google" id="ProtNLM"/>
    </source>
</evidence>
<accession>A0A433VIG9</accession>
<dbReference type="EMBL" id="RSCL01000007">
    <property type="protein sequence ID" value="RUT05901.1"/>
    <property type="molecule type" value="Genomic_DNA"/>
</dbReference>
<name>A0A433VIG9_9CYAN</name>
<dbReference type="OrthoDB" id="9920607at2"/>
<dbReference type="RefSeq" id="WP_127081618.1">
    <property type="nucleotide sequence ID" value="NZ_RSCL01000007.1"/>
</dbReference>
<comment type="caution">
    <text evidence="2">The sequence shown here is derived from an EMBL/GenBank/DDBJ whole genome shotgun (WGS) entry which is preliminary data.</text>
</comment>
<sequence>MQLQSPIHEQRENIEKQIEVLTNEMTRLKRVNRNWDAGLTITTIILTLFITILSNVNTVKENDRRIITNIIGGVIVAIQSLNNAFPVKQRAGSYRLLQAQAGNLLLDVRHVESLEELHNIEVCLFQLQTEAAKVEM</sequence>
<dbReference type="AlphaFoldDB" id="A0A433VIG9"/>
<reference evidence="2" key="2">
    <citation type="journal article" date="2019" name="Genome Biol. Evol.">
        <title>Day and night: Metabolic profiles and evolutionary relationships of six axenic non-marine cyanobacteria.</title>
        <authorList>
            <person name="Will S.E."/>
            <person name="Henke P."/>
            <person name="Boedeker C."/>
            <person name="Huang S."/>
            <person name="Brinkmann H."/>
            <person name="Rohde M."/>
            <person name="Jarek M."/>
            <person name="Friedl T."/>
            <person name="Seufert S."/>
            <person name="Schumacher M."/>
            <person name="Overmann J."/>
            <person name="Neumann-Schaal M."/>
            <person name="Petersen J."/>
        </authorList>
    </citation>
    <scope>NUCLEOTIDE SEQUENCE [LARGE SCALE GENOMIC DNA]</scope>
    <source>
        <strain evidence="2">PCC 7102</strain>
    </source>
</reference>